<comment type="caution">
    <text evidence="2">The sequence shown here is derived from an EMBL/GenBank/DDBJ whole genome shotgun (WGS) entry which is preliminary data.</text>
</comment>
<dbReference type="OrthoDB" id="4751721at2"/>
<keyword evidence="1" id="KW-0812">Transmembrane</keyword>
<evidence type="ECO:0000313" key="2">
    <source>
        <dbReference type="EMBL" id="OBX65104.1"/>
    </source>
</evidence>
<dbReference type="AlphaFoldDB" id="A0A1B8Q5Y1"/>
<proteinExistence type="predicted"/>
<evidence type="ECO:0000256" key="1">
    <source>
        <dbReference type="SAM" id="Phobius"/>
    </source>
</evidence>
<feature type="transmembrane region" description="Helical" evidence="1">
    <location>
        <begin position="23"/>
        <end position="39"/>
    </location>
</feature>
<keyword evidence="1" id="KW-0472">Membrane</keyword>
<evidence type="ECO:0000313" key="3">
    <source>
        <dbReference type="Proteomes" id="UP000092607"/>
    </source>
</evidence>
<dbReference type="Proteomes" id="UP000092607">
    <property type="component" value="Unassembled WGS sequence"/>
</dbReference>
<name>A0A1B8Q5Y1_MORLA</name>
<organism evidence="2 3">
    <name type="scientific">Moraxella lacunata</name>
    <dbReference type="NCBI Taxonomy" id="477"/>
    <lineage>
        <taxon>Bacteria</taxon>
        <taxon>Pseudomonadati</taxon>
        <taxon>Pseudomonadota</taxon>
        <taxon>Gammaproteobacteria</taxon>
        <taxon>Moraxellales</taxon>
        <taxon>Moraxellaceae</taxon>
        <taxon>Moraxella</taxon>
    </lineage>
</organism>
<reference evidence="2 3" key="1">
    <citation type="submission" date="2016-06" db="EMBL/GenBank/DDBJ databases">
        <title>Draft genome of Moraxella lacunata CCUG 57757A.</title>
        <authorList>
            <person name="Salva-Serra F."/>
            <person name="Engstrom-Jakobsson H."/>
            <person name="Thorell K."/>
            <person name="Gonzales-Siles L."/>
            <person name="Karlsson R."/>
            <person name="Boulund F."/>
            <person name="Engstrand L."/>
            <person name="Kristiansson E."/>
            <person name="Moore E."/>
        </authorList>
    </citation>
    <scope>NUCLEOTIDE SEQUENCE [LARGE SCALE GENOMIC DNA]</scope>
    <source>
        <strain evidence="2 3">CCUG 57757A</strain>
    </source>
</reference>
<accession>A0A1B8Q5Y1</accession>
<evidence type="ECO:0008006" key="4">
    <source>
        <dbReference type="Google" id="ProtNLM"/>
    </source>
</evidence>
<dbReference type="RefSeq" id="WP_065255468.1">
    <property type="nucleotide sequence ID" value="NZ_JARDJM010000001.1"/>
</dbReference>
<gene>
    <name evidence="2" type="ORF">A9309_03350</name>
</gene>
<dbReference type="EMBL" id="LZMS01000037">
    <property type="protein sequence ID" value="OBX65104.1"/>
    <property type="molecule type" value="Genomic_DNA"/>
</dbReference>
<dbReference type="Pfam" id="PF12587">
    <property type="entry name" value="DUF3761"/>
    <property type="match status" value="1"/>
</dbReference>
<keyword evidence="1" id="KW-1133">Transmembrane helix</keyword>
<protein>
    <recommendedName>
        <fullName evidence="4">DUF3761 domain-containing protein</fullName>
    </recommendedName>
</protein>
<sequence>MIYFLMLIFFAIGAYWQSIKNKPLAIIVILSVFFGYVFLNKKENHQRDHYYHTQKNKVEDASSSKHYGYDNQCTAICNDGTCSKSLGRRGVCSSHGGVKHWLR</sequence>
<dbReference type="InterPro" id="IPR022236">
    <property type="entry name" value="DUF3761"/>
</dbReference>